<gene>
    <name evidence="11" type="ORF">PACILC2_12450</name>
</gene>
<dbReference type="CDD" id="cd16015">
    <property type="entry name" value="LTA_synthase"/>
    <property type="match status" value="1"/>
</dbReference>
<evidence type="ECO:0000256" key="7">
    <source>
        <dbReference type="ARBA" id="ARBA00023136"/>
    </source>
</evidence>
<dbReference type="Proteomes" id="UP000680304">
    <property type="component" value="Unassembled WGS sequence"/>
</dbReference>
<organism evidence="11 12">
    <name type="scientific">Paenibacillus cisolokensis</name>
    <dbReference type="NCBI Taxonomy" id="1658519"/>
    <lineage>
        <taxon>Bacteria</taxon>
        <taxon>Bacillati</taxon>
        <taxon>Bacillota</taxon>
        <taxon>Bacilli</taxon>
        <taxon>Bacillales</taxon>
        <taxon>Paenibacillaceae</taxon>
        <taxon>Paenibacillus</taxon>
    </lineage>
</organism>
<dbReference type="InterPro" id="IPR017850">
    <property type="entry name" value="Alkaline_phosphatase_core_sf"/>
</dbReference>
<evidence type="ECO:0000256" key="5">
    <source>
        <dbReference type="ARBA" id="ARBA00022692"/>
    </source>
</evidence>
<evidence type="ECO:0000313" key="12">
    <source>
        <dbReference type="Proteomes" id="UP000680304"/>
    </source>
</evidence>
<evidence type="ECO:0000256" key="6">
    <source>
        <dbReference type="ARBA" id="ARBA00022989"/>
    </source>
</evidence>
<keyword evidence="12" id="KW-1185">Reference proteome</keyword>
<comment type="caution">
    <text evidence="11">The sequence shown here is derived from an EMBL/GenBank/DDBJ whole genome shotgun (WGS) entry which is preliminary data.</text>
</comment>
<keyword evidence="6 9" id="KW-1133">Transmembrane helix</keyword>
<keyword evidence="7 8" id="KW-0472">Membrane</keyword>
<feature type="transmembrane region" description="Helical" evidence="9">
    <location>
        <begin position="112"/>
        <end position="130"/>
    </location>
</feature>
<name>A0ABQ4N3D3_9BACL</name>
<feature type="transmembrane region" description="Helical" evidence="9">
    <location>
        <begin position="63"/>
        <end position="83"/>
    </location>
</feature>
<comment type="similarity">
    <text evidence="3 8">Belongs to the LTA synthase family.</text>
</comment>
<dbReference type="SUPFAM" id="SSF53649">
    <property type="entry name" value="Alkaline phosphatase-like"/>
    <property type="match status" value="1"/>
</dbReference>
<feature type="transmembrane region" description="Helical" evidence="9">
    <location>
        <begin position="12"/>
        <end position="30"/>
    </location>
</feature>
<evidence type="ECO:0000256" key="4">
    <source>
        <dbReference type="ARBA" id="ARBA00022475"/>
    </source>
</evidence>
<evidence type="ECO:0000256" key="1">
    <source>
        <dbReference type="ARBA" id="ARBA00004651"/>
    </source>
</evidence>
<proteinExistence type="inferred from homology"/>
<feature type="transmembrane region" description="Helical" evidence="9">
    <location>
        <begin position="36"/>
        <end position="56"/>
    </location>
</feature>
<dbReference type="InterPro" id="IPR012160">
    <property type="entry name" value="LtaS-like"/>
</dbReference>
<evidence type="ECO:0000259" key="10">
    <source>
        <dbReference type="Pfam" id="PF00884"/>
    </source>
</evidence>
<evidence type="ECO:0000256" key="8">
    <source>
        <dbReference type="PIRNR" id="PIRNR005091"/>
    </source>
</evidence>
<sequence length="614" mass="69554">MFRKSFWLQPFVLFSVLMILKMYMAWWVIFGDGWSWKPLLTGLPSVWAAFALIELFASRRKLAVYLIVNTLLTTVYFAVIMYYKYFGIIVTWHALRQVGQVAEVKGSVFQLLHPYFLLIYTDIVLIALLLAFRRKTRSWASLAAVRVRPALAGGLLAVTLFVCALLVWQNRNIVNELKQAERMGILNYEVYKMIPDEARTGNVPPESVTPQAIRHLKGIGAAEEPVGWEAAKGRHIIVVQLEAFQNFLIHLKVDGQEITPVLNELAAEGLYFPRFYQQAGAGNTSDAEYMTNTSLHVPPHGAASQVYGSKVLPSLPKLLAARLGYQSATFHTNDVQFWSRDELYAALGFDKYYDRDFFEDEDVVHFGASDEVLYRKTAAELAELAKEGRPIYANVISMSAHHPFNLPERKNRIDLPERFDDTFVGDYLRSQNYADYALGLFIEELKKNGLWDDCLLVIYGDHMGVPIYSLTDVDLLLMEEMIRRPYDYTQMLNIPLLLIAPGALEPQVLPQIGGQMDIMPTVANLVGLPLQDTVHFGQDLLNETHNLLPERYYLPSGSFINDTGIFIPGASFEDGQTIPLPGARKGFAAKDEFERALKLLRMSDSYVKSLPERE</sequence>
<comment type="pathway">
    <text evidence="2">Cell wall biogenesis; lipoteichoic acid biosynthesis.</text>
</comment>
<dbReference type="Gene3D" id="3.30.1120.170">
    <property type="match status" value="1"/>
</dbReference>
<comment type="subcellular location">
    <subcellularLocation>
        <location evidence="1">Cell membrane</location>
        <topology evidence="1">Multi-pass membrane protein</topology>
    </subcellularLocation>
</comment>
<keyword evidence="5 9" id="KW-0812">Transmembrane</keyword>
<feature type="domain" description="Sulfatase N-terminal" evidence="10">
    <location>
        <begin position="235"/>
        <end position="527"/>
    </location>
</feature>
<evidence type="ECO:0000313" key="11">
    <source>
        <dbReference type="EMBL" id="GIQ62677.1"/>
    </source>
</evidence>
<dbReference type="InterPro" id="IPR000917">
    <property type="entry name" value="Sulfatase_N"/>
</dbReference>
<protein>
    <recommendedName>
        <fullName evidence="10">Sulfatase N-terminal domain-containing protein</fullName>
    </recommendedName>
</protein>
<feature type="transmembrane region" description="Helical" evidence="9">
    <location>
        <begin position="150"/>
        <end position="168"/>
    </location>
</feature>
<accession>A0ABQ4N3D3</accession>
<dbReference type="EMBL" id="BOVJ01000040">
    <property type="protein sequence ID" value="GIQ62677.1"/>
    <property type="molecule type" value="Genomic_DNA"/>
</dbReference>
<dbReference type="Gene3D" id="3.40.720.10">
    <property type="entry name" value="Alkaline Phosphatase, subunit A"/>
    <property type="match status" value="1"/>
</dbReference>
<dbReference type="PANTHER" id="PTHR47371">
    <property type="entry name" value="LIPOTEICHOIC ACID SYNTHASE"/>
    <property type="match status" value="1"/>
</dbReference>
<evidence type="ECO:0000256" key="3">
    <source>
        <dbReference type="ARBA" id="ARBA00009983"/>
    </source>
</evidence>
<evidence type="ECO:0000256" key="2">
    <source>
        <dbReference type="ARBA" id="ARBA00004936"/>
    </source>
</evidence>
<evidence type="ECO:0000256" key="9">
    <source>
        <dbReference type="SAM" id="Phobius"/>
    </source>
</evidence>
<reference evidence="11 12" key="1">
    <citation type="submission" date="2021-04" db="EMBL/GenBank/DDBJ databases">
        <title>Draft genome sequence of Paenibacillus cisolokensis, LC2-13A.</title>
        <authorList>
            <person name="Uke A."/>
            <person name="Chhe C."/>
            <person name="Baramee S."/>
            <person name="Kosugi A."/>
        </authorList>
    </citation>
    <scope>NUCLEOTIDE SEQUENCE [LARGE SCALE GENOMIC DNA]</scope>
    <source>
        <strain evidence="11 12">LC2-13A</strain>
    </source>
</reference>
<dbReference type="PIRSF" id="PIRSF005091">
    <property type="entry name" value="Mmb_sulf_HI1246"/>
    <property type="match status" value="1"/>
</dbReference>
<dbReference type="PANTHER" id="PTHR47371:SF3">
    <property type="entry name" value="PHOSPHOGLYCEROL TRANSFERASE I"/>
    <property type="match status" value="1"/>
</dbReference>
<dbReference type="Pfam" id="PF00884">
    <property type="entry name" value="Sulfatase"/>
    <property type="match status" value="1"/>
</dbReference>
<keyword evidence="4 8" id="KW-1003">Cell membrane</keyword>
<dbReference type="InterPro" id="IPR050448">
    <property type="entry name" value="OpgB/LTA_synthase_biosynth"/>
</dbReference>
<dbReference type="RefSeq" id="WP_062496232.1">
    <property type="nucleotide sequence ID" value="NZ_BOVJ01000040.1"/>
</dbReference>